<dbReference type="PANTHER" id="PTHR13887:SF41">
    <property type="entry name" value="THIOREDOXIN SUPERFAMILY PROTEIN"/>
    <property type="match status" value="1"/>
</dbReference>
<evidence type="ECO:0000313" key="4">
    <source>
        <dbReference type="Proteomes" id="UP001303115"/>
    </source>
</evidence>
<feature type="non-terminal residue" evidence="3">
    <location>
        <position position="136"/>
    </location>
</feature>
<keyword evidence="4" id="KW-1185">Reference proteome</keyword>
<evidence type="ECO:0000256" key="1">
    <source>
        <dbReference type="SAM" id="MobiDB-lite"/>
    </source>
</evidence>
<sequence length="136" mass="14974">MAKFTFEIDVYSDPICPWCYIGQETLDKAMASYTAQHPDAEFKLTWKPYMLWPNVGVSAHDKGAALRAIYGPSTPSMLARLDRLGAQYGIDFKWEGKTGNSRDAHKLILLAMEQDAAAAATTPSPPEEPTTPPTPN</sequence>
<dbReference type="Gene3D" id="3.40.30.10">
    <property type="entry name" value="Glutaredoxin"/>
    <property type="match status" value="1"/>
</dbReference>
<reference evidence="4" key="1">
    <citation type="journal article" date="2023" name="Mol. Phylogenet. Evol.">
        <title>Genome-scale phylogeny and comparative genomics of the fungal order Sordariales.</title>
        <authorList>
            <person name="Hensen N."/>
            <person name="Bonometti L."/>
            <person name="Westerberg I."/>
            <person name="Brannstrom I.O."/>
            <person name="Guillou S."/>
            <person name="Cros-Aarteil S."/>
            <person name="Calhoun S."/>
            <person name="Haridas S."/>
            <person name="Kuo A."/>
            <person name="Mondo S."/>
            <person name="Pangilinan J."/>
            <person name="Riley R."/>
            <person name="LaButti K."/>
            <person name="Andreopoulos B."/>
            <person name="Lipzen A."/>
            <person name="Chen C."/>
            <person name="Yan M."/>
            <person name="Daum C."/>
            <person name="Ng V."/>
            <person name="Clum A."/>
            <person name="Steindorff A."/>
            <person name="Ohm R.A."/>
            <person name="Martin F."/>
            <person name="Silar P."/>
            <person name="Natvig D.O."/>
            <person name="Lalanne C."/>
            <person name="Gautier V."/>
            <person name="Ament-Velasquez S.L."/>
            <person name="Kruys A."/>
            <person name="Hutchinson M.I."/>
            <person name="Powell A.J."/>
            <person name="Barry K."/>
            <person name="Miller A.N."/>
            <person name="Grigoriev I.V."/>
            <person name="Debuchy R."/>
            <person name="Gladieux P."/>
            <person name="Hiltunen Thoren M."/>
            <person name="Johannesson H."/>
        </authorList>
    </citation>
    <scope>NUCLEOTIDE SEQUENCE [LARGE SCALE GENOMIC DNA]</scope>
    <source>
        <strain evidence="4">CBS 284.82</strain>
    </source>
</reference>
<gene>
    <name evidence="3" type="ORF">C8A01DRAFT_42352</name>
</gene>
<evidence type="ECO:0000313" key="3">
    <source>
        <dbReference type="EMBL" id="KAK4031156.1"/>
    </source>
</evidence>
<dbReference type="InterPro" id="IPR036249">
    <property type="entry name" value="Thioredoxin-like_sf"/>
</dbReference>
<dbReference type="PANTHER" id="PTHR13887">
    <property type="entry name" value="GLUTATHIONE S-TRANSFERASE KAPPA"/>
    <property type="match status" value="1"/>
</dbReference>
<feature type="compositionally biased region" description="Pro residues" evidence="1">
    <location>
        <begin position="123"/>
        <end position="136"/>
    </location>
</feature>
<dbReference type="EMBL" id="MU855109">
    <property type="protein sequence ID" value="KAK4031156.1"/>
    <property type="molecule type" value="Genomic_DNA"/>
</dbReference>
<dbReference type="GO" id="GO:0016491">
    <property type="term" value="F:oxidoreductase activity"/>
    <property type="evidence" value="ECO:0007669"/>
    <property type="project" value="InterPro"/>
</dbReference>
<name>A0AAN6P3N0_9PEZI</name>
<feature type="region of interest" description="Disordered" evidence="1">
    <location>
        <begin position="116"/>
        <end position="136"/>
    </location>
</feature>
<dbReference type="InterPro" id="IPR001853">
    <property type="entry name" value="DSBA-like_thioredoxin_dom"/>
</dbReference>
<evidence type="ECO:0000259" key="2">
    <source>
        <dbReference type="Pfam" id="PF01323"/>
    </source>
</evidence>
<protein>
    <submittedName>
        <fullName evidence="3">DSBA-like thioredoxin domain-containing protein</fullName>
    </submittedName>
</protein>
<proteinExistence type="predicted"/>
<dbReference type="AlphaFoldDB" id="A0AAN6P3N0"/>
<accession>A0AAN6P3N0</accession>
<dbReference type="Proteomes" id="UP001303115">
    <property type="component" value="Unassembled WGS sequence"/>
</dbReference>
<dbReference type="SUPFAM" id="SSF52833">
    <property type="entry name" value="Thioredoxin-like"/>
    <property type="match status" value="1"/>
</dbReference>
<dbReference type="Pfam" id="PF01323">
    <property type="entry name" value="DSBA"/>
    <property type="match status" value="1"/>
</dbReference>
<feature type="domain" description="DSBA-like thioredoxin" evidence="2">
    <location>
        <begin position="7"/>
        <end position="120"/>
    </location>
</feature>
<organism evidence="3 4">
    <name type="scientific">Parachaetomium inaequale</name>
    <dbReference type="NCBI Taxonomy" id="2588326"/>
    <lineage>
        <taxon>Eukaryota</taxon>
        <taxon>Fungi</taxon>
        <taxon>Dikarya</taxon>
        <taxon>Ascomycota</taxon>
        <taxon>Pezizomycotina</taxon>
        <taxon>Sordariomycetes</taxon>
        <taxon>Sordariomycetidae</taxon>
        <taxon>Sordariales</taxon>
        <taxon>Chaetomiaceae</taxon>
        <taxon>Parachaetomium</taxon>
    </lineage>
</organism>
<comment type="caution">
    <text evidence="3">The sequence shown here is derived from an EMBL/GenBank/DDBJ whole genome shotgun (WGS) entry which is preliminary data.</text>
</comment>